<feature type="region of interest" description="Disordered" evidence="2">
    <location>
        <begin position="96"/>
        <end position="175"/>
    </location>
</feature>
<proteinExistence type="predicted"/>
<evidence type="ECO:0000256" key="2">
    <source>
        <dbReference type="SAM" id="MobiDB-lite"/>
    </source>
</evidence>
<feature type="compositionally biased region" description="Low complexity" evidence="2">
    <location>
        <begin position="124"/>
        <end position="137"/>
    </location>
</feature>
<keyword evidence="1" id="KW-0175">Coiled coil</keyword>
<dbReference type="EMBL" id="JBHSFO010000001">
    <property type="protein sequence ID" value="MFC4602151.1"/>
    <property type="molecule type" value="Genomic_DNA"/>
</dbReference>
<keyword evidence="4" id="KW-1185">Reference proteome</keyword>
<evidence type="ECO:0000256" key="1">
    <source>
        <dbReference type="SAM" id="Coils"/>
    </source>
</evidence>
<evidence type="ECO:0008006" key="5">
    <source>
        <dbReference type="Google" id="ProtNLM"/>
    </source>
</evidence>
<evidence type="ECO:0000313" key="3">
    <source>
        <dbReference type="EMBL" id="MFC4602151.1"/>
    </source>
</evidence>
<comment type="caution">
    <text evidence="3">The sequence shown here is derived from an EMBL/GenBank/DDBJ whole genome shotgun (WGS) entry which is preliminary data.</text>
</comment>
<reference evidence="4" key="1">
    <citation type="journal article" date="2019" name="Int. J. Syst. Evol. Microbiol.">
        <title>The Global Catalogue of Microorganisms (GCM) 10K type strain sequencing project: providing services to taxonomists for standard genome sequencing and annotation.</title>
        <authorList>
            <consortium name="The Broad Institute Genomics Platform"/>
            <consortium name="The Broad Institute Genome Sequencing Center for Infectious Disease"/>
            <person name="Wu L."/>
            <person name="Ma J."/>
        </authorList>
    </citation>
    <scope>NUCLEOTIDE SEQUENCE [LARGE SCALE GENOMIC DNA]</scope>
    <source>
        <strain evidence="4">CCUG 54520</strain>
    </source>
</reference>
<organism evidence="3 4">
    <name type="scientific">Rhodococcus kronopolitis</name>
    <dbReference type="NCBI Taxonomy" id="1460226"/>
    <lineage>
        <taxon>Bacteria</taxon>
        <taxon>Bacillati</taxon>
        <taxon>Actinomycetota</taxon>
        <taxon>Actinomycetes</taxon>
        <taxon>Mycobacteriales</taxon>
        <taxon>Nocardiaceae</taxon>
        <taxon>Rhodococcus</taxon>
    </lineage>
</organism>
<dbReference type="RefSeq" id="WP_378414023.1">
    <property type="nucleotide sequence ID" value="NZ_JBHSFO010000001.1"/>
</dbReference>
<protein>
    <recommendedName>
        <fullName evidence="5">Cell division protein FtsL</fullName>
    </recommendedName>
</protein>
<feature type="coiled-coil region" evidence="1">
    <location>
        <begin position="36"/>
        <end position="63"/>
    </location>
</feature>
<feature type="compositionally biased region" description="Pro residues" evidence="2">
    <location>
        <begin position="105"/>
        <end position="117"/>
    </location>
</feature>
<sequence>MTARIPFVATVIGLLSVGLAITLLLTTRSAEDSYRLSDARAHNQELSEQRSALQRDNELASSAPELARKATELGMIPVKNVARLVVAPDGTVAVVGDPAPAQGTPAPPLNKPAPSPAPTRGVAPTTRSATSTTANRPGTPLAANRPQLPAEGEQLVPMATATRTDGQAGSAGGQR</sequence>
<evidence type="ECO:0000313" key="4">
    <source>
        <dbReference type="Proteomes" id="UP001595914"/>
    </source>
</evidence>
<dbReference type="Proteomes" id="UP001595914">
    <property type="component" value="Unassembled WGS sequence"/>
</dbReference>
<accession>A0ABV9FJG9</accession>
<name>A0ABV9FJG9_9NOCA</name>
<gene>
    <name evidence="3" type="ORF">ACFO6S_00420</name>
</gene>